<feature type="domain" description="Myb-like" evidence="8">
    <location>
        <begin position="9"/>
        <end position="61"/>
    </location>
</feature>
<keyword evidence="2" id="KW-0677">Repeat</keyword>
<dbReference type="InterPro" id="IPR009057">
    <property type="entry name" value="Homeodomain-like_sf"/>
</dbReference>
<dbReference type="PANTHER" id="PTHR47997">
    <property type="entry name" value="MYB DOMAIN PROTEIN 55"/>
    <property type="match status" value="1"/>
</dbReference>
<accession>A0A7N0U7B3</accession>
<dbReference type="SMART" id="SM00717">
    <property type="entry name" value="SANT"/>
    <property type="match status" value="2"/>
</dbReference>
<evidence type="ECO:0000259" key="9">
    <source>
        <dbReference type="PROSITE" id="PS51294"/>
    </source>
</evidence>
<evidence type="ECO:0000256" key="4">
    <source>
        <dbReference type="ARBA" id="ARBA00023125"/>
    </source>
</evidence>
<dbReference type="EnsemblPlants" id="Kaladp0055s0363.1.v1.1">
    <property type="protein sequence ID" value="Kaladp0055s0363.1.v1.1"/>
    <property type="gene ID" value="Kaladp0055s0363.v1.1"/>
</dbReference>
<keyword evidence="4" id="KW-0238">DNA-binding</keyword>
<dbReference type="PANTHER" id="PTHR47997:SF11">
    <property type="entry name" value="TRANSCRIPTION FACTOR LAF1"/>
    <property type="match status" value="1"/>
</dbReference>
<organism evidence="10 11">
    <name type="scientific">Kalanchoe fedtschenkoi</name>
    <name type="common">Lavender scallops</name>
    <name type="synonym">South American air plant</name>
    <dbReference type="NCBI Taxonomy" id="63787"/>
    <lineage>
        <taxon>Eukaryota</taxon>
        <taxon>Viridiplantae</taxon>
        <taxon>Streptophyta</taxon>
        <taxon>Embryophyta</taxon>
        <taxon>Tracheophyta</taxon>
        <taxon>Spermatophyta</taxon>
        <taxon>Magnoliopsida</taxon>
        <taxon>eudicotyledons</taxon>
        <taxon>Gunneridae</taxon>
        <taxon>Pentapetalae</taxon>
        <taxon>Saxifragales</taxon>
        <taxon>Crassulaceae</taxon>
        <taxon>Kalanchoe</taxon>
    </lineage>
</organism>
<keyword evidence="3" id="KW-0805">Transcription regulation</keyword>
<dbReference type="GO" id="GO:0005634">
    <property type="term" value="C:nucleus"/>
    <property type="evidence" value="ECO:0007669"/>
    <property type="project" value="UniProtKB-SubCell"/>
</dbReference>
<feature type="domain" description="HTH myb-type" evidence="9">
    <location>
        <begin position="9"/>
        <end position="61"/>
    </location>
</feature>
<keyword evidence="6" id="KW-0804">Transcription</keyword>
<proteinExistence type="predicted"/>
<evidence type="ECO:0000256" key="6">
    <source>
        <dbReference type="ARBA" id="ARBA00023163"/>
    </source>
</evidence>
<keyword evidence="11" id="KW-1185">Reference proteome</keyword>
<dbReference type="Gene3D" id="1.10.10.60">
    <property type="entry name" value="Homeodomain-like"/>
    <property type="match status" value="2"/>
</dbReference>
<dbReference type="PROSITE" id="PS51294">
    <property type="entry name" value="HTH_MYB"/>
    <property type="match status" value="2"/>
</dbReference>
<dbReference type="CDD" id="cd00167">
    <property type="entry name" value="SANT"/>
    <property type="match status" value="2"/>
</dbReference>
<evidence type="ECO:0000256" key="7">
    <source>
        <dbReference type="ARBA" id="ARBA00023242"/>
    </source>
</evidence>
<dbReference type="OMA" id="HECKSCL"/>
<dbReference type="FunFam" id="1.10.10.60:FF:000077">
    <property type="entry name" value="MYB transcription factor"/>
    <property type="match status" value="1"/>
</dbReference>
<feature type="domain" description="HTH myb-type" evidence="9">
    <location>
        <begin position="62"/>
        <end position="116"/>
    </location>
</feature>
<evidence type="ECO:0000313" key="11">
    <source>
        <dbReference type="Proteomes" id="UP000594263"/>
    </source>
</evidence>
<feature type="domain" description="Myb-like" evidence="8">
    <location>
        <begin position="62"/>
        <end position="112"/>
    </location>
</feature>
<evidence type="ECO:0000256" key="2">
    <source>
        <dbReference type="ARBA" id="ARBA00022737"/>
    </source>
</evidence>
<name>A0A7N0U7B3_KALFE</name>
<evidence type="ECO:0000259" key="8">
    <source>
        <dbReference type="PROSITE" id="PS50090"/>
    </source>
</evidence>
<dbReference type="Pfam" id="PF00249">
    <property type="entry name" value="Myb_DNA-binding"/>
    <property type="match status" value="2"/>
</dbReference>
<reference evidence="10" key="1">
    <citation type="submission" date="2021-01" db="UniProtKB">
        <authorList>
            <consortium name="EnsemblPlants"/>
        </authorList>
    </citation>
    <scope>IDENTIFICATION</scope>
</reference>
<sequence>MGHKPNTLKVKHRRGLWSPDEDRKLRDYIINNDRASWSSIPAKAGLQRNGKSCRLRWINYLRPGLKRGTFTLEERETVLTLHRMLGNKWAEISKHLPGRTDNEIKNYWHSNLKSRNSVKNEVSQSPSAARQISSSMSSICLQSLKTANNGSSLMGTSSVGTTACQPDTPATKFASETLTPKLLFAEWFSPDRRQQEFPDFLGGYGEHPNDCLNPITSFPDYLLEELSFEEGSFCSNFNAPDGLNFPSPYELQGLISGEEEFDSTQKIDYINFSDIHECKSCL</sequence>
<dbReference type="InterPro" id="IPR001005">
    <property type="entry name" value="SANT/Myb"/>
</dbReference>
<keyword evidence="5" id="KW-0010">Activator</keyword>
<dbReference type="Proteomes" id="UP000594263">
    <property type="component" value="Unplaced"/>
</dbReference>
<dbReference type="PROSITE" id="PS50090">
    <property type="entry name" value="MYB_LIKE"/>
    <property type="match status" value="2"/>
</dbReference>
<evidence type="ECO:0000256" key="3">
    <source>
        <dbReference type="ARBA" id="ARBA00023015"/>
    </source>
</evidence>
<dbReference type="AlphaFoldDB" id="A0A7N0U7B3"/>
<keyword evidence="7" id="KW-0539">Nucleus</keyword>
<protein>
    <submittedName>
        <fullName evidence="10">Uncharacterized protein</fullName>
    </submittedName>
</protein>
<dbReference type="Gramene" id="Kaladp0055s0363.1.v1.1">
    <property type="protein sequence ID" value="Kaladp0055s0363.1.v1.1"/>
    <property type="gene ID" value="Kaladp0055s0363.v1.1"/>
</dbReference>
<evidence type="ECO:0000313" key="10">
    <source>
        <dbReference type="EnsemblPlants" id="Kaladp0055s0363.1.v1.1"/>
    </source>
</evidence>
<dbReference type="InterPro" id="IPR017930">
    <property type="entry name" value="Myb_dom"/>
</dbReference>
<evidence type="ECO:0000256" key="1">
    <source>
        <dbReference type="ARBA" id="ARBA00004123"/>
    </source>
</evidence>
<comment type="subcellular location">
    <subcellularLocation>
        <location evidence="1">Nucleus</location>
    </subcellularLocation>
</comment>
<dbReference type="SUPFAM" id="SSF46689">
    <property type="entry name" value="Homeodomain-like"/>
    <property type="match status" value="1"/>
</dbReference>
<dbReference type="InterPro" id="IPR051953">
    <property type="entry name" value="Plant_SW-associated_TFs"/>
</dbReference>
<dbReference type="GO" id="GO:0003677">
    <property type="term" value="F:DNA binding"/>
    <property type="evidence" value="ECO:0007669"/>
    <property type="project" value="UniProtKB-KW"/>
</dbReference>
<dbReference type="GO" id="GO:0045893">
    <property type="term" value="P:positive regulation of DNA-templated transcription"/>
    <property type="evidence" value="ECO:0007669"/>
    <property type="project" value="UniProtKB-ARBA"/>
</dbReference>
<evidence type="ECO:0000256" key="5">
    <source>
        <dbReference type="ARBA" id="ARBA00023159"/>
    </source>
</evidence>